<dbReference type="PROSITE" id="PS50850">
    <property type="entry name" value="MFS"/>
    <property type="match status" value="1"/>
</dbReference>
<evidence type="ECO:0000259" key="7">
    <source>
        <dbReference type="PROSITE" id="PS50850"/>
    </source>
</evidence>
<keyword evidence="5 6" id="KW-0472">Membrane</keyword>
<comment type="caution">
    <text evidence="8">The sequence shown here is derived from an EMBL/GenBank/DDBJ whole genome shotgun (WGS) entry which is preliminary data.</text>
</comment>
<dbReference type="EMBL" id="JBHTJV010000002">
    <property type="protein sequence ID" value="MFD0915087.1"/>
    <property type="molecule type" value="Genomic_DNA"/>
</dbReference>
<keyword evidence="4 6" id="KW-1133">Transmembrane helix</keyword>
<evidence type="ECO:0000256" key="4">
    <source>
        <dbReference type="ARBA" id="ARBA00022989"/>
    </source>
</evidence>
<dbReference type="InterPro" id="IPR020846">
    <property type="entry name" value="MFS_dom"/>
</dbReference>
<feature type="transmembrane region" description="Helical" evidence="6">
    <location>
        <begin position="276"/>
        <end position="297"/>
    </location>
</feature>
<dbReference type="InterPro" id="IPR011701">
    <property type="entry name" value="MFS"/>
</dbReference>
<sequence>MTDIPQTSAHHCAPDKRKYVLITAILASALGFIDGSIVSIAIPQIRQSLDASFAQAQWVHNAYILFLAAFILVGGAAGDRFGIRRTFGFGIGLFIAASQLCAVAWSPESLIVFRMLQGMGAAIMVPGSMSIIARNFPREERGKALGIWVAASSITTSMGPLLGGLLLSQADGEIWRFIFAINLPLGGLALALLWWQVPNDAPRERKRLDLMGAVLVTLSLGAIAGGLTLYGEAGGGLGSLVIFGTGLVLLVFALLWEWRTPHAMIDLALFTERTFWGGNVFTFLVWMGLGTLFFYLPMTVVVGWQMSEFYAGLMFLPFSAVIATLSPIVGRYVDKLGPRPFLIAGGIFSVIGYASMSRAVWVQDYWYGVLPSQFLIGISLGLAGSTVAVAVLSAVPDDKSGVASGINNMVARMSGLIGVAALGILVAAVYVASVMESGLPADIAAMVAQAGFGERLTGGLYQISTQTAQTLGMNAAVATLCATLSVLSFVGVVVAWFTIAPVAKNQAADALN</sequence>
<feature type="transmembrane region" description="Helical" evidence="6">
    <location>
        <begin position="416"/>
        <end position="435"/>
    </location>
</feature>
<feature type="transmembrane region" description="Helical" evidence="6">
    <location>
        <begin position="475"/>
        <end position="497"/>
    </location>
</feature>
<feature type="transmembrane region" description="Helical" evidence="6">
    <location>
        <begin position="145"/>
        <end position="168"/>
    </location>
</feature>
<dbReference type="PANTHER" id="PTHR42718:SF9">
    <property type="entry name" value="MAJOR FACILITATOR SUPERFAMILY MULTIDRUG TRANSPORTER MFSC"/>
    <property type="match status" value="1"/>
</dbReference>
<feature type="transmembrane region" description="Helical" evidence="6">
    <location>
        <begin position="236"/>
        <end position="256"/>
    </location>
</feature>
<feature type="transmembrane region" description="Helical" evidence="6">
    <location>
        <begin position="374"/>
        <end position="395"/>
    </location>
</feature>
<comment type="subcellular location">
    <subcellularLocation>
        <location evidence="1">Membrane</location>
        <topology evidence="1">Multi-pass membrane protein</topology>
    </subcellularLocation>
</comment>
<feature type="transmembrane region" description="Helical" evidence="6">
    <location>
        <begin position="20"/>
        <end position="42"/>
    </location>
</feature>
<feature type="transmembrane region" description="Helical" evidence="6">
    <location>
        <begin position="62"/>
        <end position="79"/>
    </location>
</feature>
<gene>
    <name evidence="8" type="ORF">ACFQ14_01550</name>
</gene>
<organism evidence="8 9">
    <name type="scientific">Pseudahrensia aquimaris</name>
    <dbReference type="NCBI Taxonomy" id="744461"/>
    <lineage>
        <taxon>Bacteria</taxon>
        <taxon>Pseudomonadati</taxon>
        <taxon>Pseudomonadota</taxon>
        <taxon>Alphaproteobacteria</taxon>
        <taxon>Hyphomicrobiales</taxon>
        <taxon>Ahrensiaceae</taxon>
        <taxon>Pseudahrensia</taxon>
    </lineage>
</organism>
<feature type="transmembrane region" description="Helical" evidence="6">
    <location>
        <begin position="341"/>
        <end position="362"/>
    </location>
</feature>
<dbReference type="Pfam" id="PF07690">
    <property type="entry name" value="MFS_1"/>
    <property type="match status" value="1"/>
</dbReference>
<keyword evidence="2" id="KW-0813">Transport</keyword>
<keyword evidence="3 6" id="KW-0812">Transmembrane</keyword>
<evidence type="ECO:0000256" key="5">
    <source>
        <dbReference type="ARBA" id="ARBA00023136"/>
    </source>
</evidence>
<dbReference type="Gene3D" id="1.20.1720.10">
    <property type="entry name" value="Multidrug resistance protein D"/>
    <property type="match status" value="1"/>
</dbReference>
<dbReference type="SUPFAM" id="SSF103473">
    <property type="entry name" value="MFS general substrate transporter"/>
    <property type="match status" value="1"/>
</dbReference>
<dbReference type="CDD" id="cd17321">
    <property type="entry name" value="MFS_MMR_MDR_like"/>
    <property type="match status" value="1"/>
</dbReference>
<feature type="transmembrane region" description="Helical" evidence="6">
    <location>
        <begin position="174"/>
        <end position="196"/>
    </location>
</feature>
<evidence type="ECO:0000256" key="1">
    <source>
        <dbReference type="ARBA" id="ARBA00004141"/>
    </source>
</evidence>
<evidence type="ECO:0000256" key="6">
    <source>
        <dbReference type="SAM" id="Phobius"/>
    </source>
</evidence>
<evidence type="ECO:0000313" key="8">
    <source>
        <dbReference type="EMBL" id="MFD0915087.1"/>
    </source>
</evidence>
<protein>
    <submittedName>
        <fullName evidence="8">MFS transporter</fullName>
    </submittedName>
</protein>
<evidence type="ECO:0000256" key="2">
    <source>
        <dbReference type="ARBA" id="ARBA00022448"/>
    </source>
</evidence>
<dbReference type="InterPro" id="IPR036259">
    <property type="entry name" value="MFS_trans_sf"/>
</dbReference>
<keyword evidence="9" id="KW-1185">Reference proteome</keyword>
<accession>A0ABW3FFB7</accession>
<evidence type="ECO:0000313" key="9">
    <source>
        <dbReference type="Proteomes" id="UP001597101"/>
    </source>
</evidence>
<feature type="transmembrane region" description="Helical" evidence="6">
    <location>
        <begin position="309"/>
        <end position="329"/>
    </location>
</feature>
<dbReference type="Gene3D" id="1.20.1250.20">
    <property type="entry name" value="MFS general substrate transporter like domains"/>
    <property type="match status" value="1"/>
</dbReference>
<dbReference type="PANTHER" id="PTHR42718">
    <property type="entry name" value="MAJOR FACILITATOR SUPERFAMILY MULTIDRUG TRANSPORTER MFSC"/>
    <property type="match status" value="1"/>
</dbReference>
<name>A0ABW3FFB7_9HYPH</name>
<feature type="transmembrane region" description="Helical" evidence="6">
    <location>
        <begin position="86"/>
        <end position="105"/>
    </location>
</feature>
<dbReference type="RefSeq" id="WP_377210938.1">
    <property type="nucleotide sequence ID" value="NZ_JBHTJV010000002.1"/>
</dbReference>
<evidence type="ECO:0000256" key="3">
    <source>
        <dbReference type="ARBA" id="ARBA00022692"/>
    </source>
</evidence>
<feature type="transmembrane region" description="Helical" evidence="6">
    <location>
        <begin position="111"/>
        <end position="133"/>
    </location>
</feature>
<feature type="transmembrane region" description="Helical" evidence="6">
    <location>
        <begin position="208"/>
        <end position="230"/>
    </location>
</feature>
<proteinExistence type="predicted"/>
<dbReference type="Proteomes" id="UP001597101">
    <property type="component" value="Unassembled WGS sequence"/>
</dbReference>
<reference evidence="9" key="1">
    <citation type="journal article" date="2019" name="Int. J. Syst. Evol. Microbiol.">
        <title>The Global Catalogue of Microorganisms (GCM) 10K type strain sequencing project: providing services to taxonomists for standard genome sequencing and annotation.</title>
        <authorList>
            <consortium name="The Broad Institute Genomics Platform"/>
            <consortium name="The Broad Institute Genome Sequencing Center for Infectious Disease"/>
            <person name="Wu L."/>
            <person name="Ma J."/>
        </authorList>
    </citation>
    <scope>NUCLEOTIDE SEQUENCE [LARGE SCALE GENOMIC DNA]</scope>
    <source>
        <strain evidence="9">CCUG 60023</strain>
    </source>
</reference>
<feature type="domain" description="Major facilitator superfamily (MFS) profile" evidence="7">
    <location>
        <begin position="20"/>
        <end position="503"/>
    </location>
</feature>